<organism evidence="7 8">
    <name type="scientific">Thermobaculum terrenum (strain ATCC BAA-798 / CCMEE 7001 / YNP1)</name>
    <dbReference type="NCBI Taxonomy" id="525904"/>
    <lineage>
        <taxon>Bacteria</taxon>
        <taxon>Bacillati</taxon>
        <taxon>Chloroflexota</taxon>
        <taxon>Chloroflexia</taxon>
        <taxon>Candidatus Thermobaculales</taxon>
        <taxon>Candidatus Thermobaculaceae</taxon>
        <taxon>Thermobaculum</taxon>
    </lineage>
</organism>
<dbReference type="PANTHER" id="PTHR31310:SF7">
    <property type="entry name" value="PA-PHOSPHATASE RELATED-FAMILY PROTEIN DDB_G0268928"/>
    <property type="match status" value="1"/>
</dbReference>
<dbReference type="CDD" id="cd03386">
    <property type="entry name" value="PAP2_Aur1_like"/>
    <property type="match status" value="1"/>
</dbReference>
<keyword evidence="8" id="KW-1185">Reference proteome</keyword>
<dbReference type="Gene3D" id="1.20.144.10">
    <property type="entry name" value="Phosphatidic acid phosphatase type 2/haloperoxidase"/>
    <property type="match status" value="1"/>
</dbReference>
<dbReference type="Pfam" id="PF14378">
    <property type="entry name" value="PAP2_3"/>
    <property type="match status" value="1"/>
</dbReference>
<feature type="transmembrane region" description="Helical" evidence="5">
    <location>
        <begin position="283"/>
        <end position="300"/>
    </location>
</feature>
<evidence type="ECO:0000313" key="8">
    <source>
        <dbReference type="Proteomes" id="UP000000323"/>
    </source>
</evidence>
<evidence type="ECO:0000256" key="5">
    <source>
        <dbReference type="SAM" id="Phobius"/>
    </source>
</evidence>
<evidence type="ECO:0000256" key="4">
    <source>
        <dbReference type="ARBA" id="ARBA00023136"/>
    </source>
</evidence>
<dbReference type="EMBL" id="CP001825">
    <property type="protein sequence ID" value="ACZ42584.1"/>
    <property type="molecule type" value="Genomic_DNA"/>
</dbReference>
<dbReference type="InterPro" id="IPR052185">
    <property type="entry name" value="IPC_Synthase-Related"/>
</dbReference>
<dbReference type="Proteomes" id="UP000000323">
    <property type="component" value="Chromosome 1"/>
</dbReference>
<evidence type="ECO:0000259" key="6">
    <source>
        <dbReference type="Pfam" id="PF14378"/>
    </source>
</evidence>
<dbReference type="AlphaFoldDB" id="D1CCR9"/>
<keyword evidence="4 5" id="KW-0472">Membrane</keyword>
<sequence length="319" mass="36333">MSERTSGGRIGEPIGRLSNKGYLIAMTIYMLVVSAFTFKAGGFLRLDTVLLFMLIGGIIIGGGRTFLRDWVPFVVLFLAWQMLAGYADNVGFKAHNESLVRAERFIGFGHIPTVVLQEHLYVPGKIHWYDIMATTFWAFHFVLPILYAFMLWVNRRGLYWKFVNSLLFLSFAGFLTYMLFPAVPPWLASYWGTIPQKIYLIRDIVLSQLHFGGMSLSMLIKHGNPNYVAAMPSLHAAYPTLVFVFSLFHWRKFAPIALLYCFGLWFSIVYIGDHYVIDTLAGIAYAVVSFTIVSLIYRYLEKRREKLVLETSQAVEAAG</sequence>
<feature type="transmembrane region" description="Helical" evidence="5">
    <location>
        <begin position="227"/>
        <end position="250"/>
    </location>
</feature>
<protein>
    <recommendedName>
        <fullName evidence="6">Inositolphosphotransferase Aur1/Ipt1 domain-containing protein</fullName>
    </recommendedName>
</protein>
<dbReference type="STRING" id="525904.Tter_1678"/>
<feature type="transmembrane region" description="Helical" evidence="5">
    <location>
        <begin position="44"/>
        <end position="63"/>
    </location>
</feature>
<dbReference type="eggNOG" id="COG0671">
    <property type="taxonomic scope" value="Bacteria"/>
</dbReference>
<keyword evidence="3 5" id="KW-1133">Transmembrane helix</keyword>
<feature type="transmembrane region" description="Helical" evidence="5">
    <location>
        <begin position="162"/>
        <end position="180"/>
    </location>
</feature>
<keyword evidence="2 5" id="KW-0812">Transmembrane</keyword>
<reference evidence="8" key="1">
    <citation type="journal article" date="2010" name="Stand. Genomic Sci.">
        <title>Complete genome sequence of 'Thermobaculum terrenum' type strain (YNP1).</title>
        <authorList>
            <person name="Kiss H."/>
            <person name="Cleland D."/>
            <person name="Lapidus A."/>
            <person name="Lucas S."/>
            <person name="Glavina Del Rio T."/>
            <person name="Nolan M."/>
            <person name="Tice H."/>
            <person name="Han C."/>
            <person name="Goodwin L."/>
            <person name="Pitluck S."/>
            <person name="Liolios K."/>
            <person name="Ivanova N."/>
            <person name="Mavromatis K."/>
            <person name="Ovchinnikova G."/>
            <person name="Pati A."/>
            <person name="Chen A."/>
            <person name="Palaniappan K."/>
            <person name="Land M."/>
            <person name="Hauser L."/>
            <person name="Chang Y."/>
            <person name="Jeffries C."/>
            <person name="Lu M."/>
            <person name="Brettin T."/>
            <person name="Detter J."/>
            <person name="Goker M."/>
            <person name="Tindall B."/>
            <person name="Beck B."/>
            <person name="McDermott T."/>
            <person name="Woyke T."/>
            <person name="Bristow J."/>
            <person name="Eisen J."/>
            <person name="Markowitz V."/>
            <person name="Hugenholtz P."/>
            <person name="Kyrpides N."/>
            <person name="Klenk H."/>
            <person name="Cheng J."/>
        </authorList>
    </citation>
    <scope>NUCLEOTIDE SEQUENCE [LARGE SCALE GENOMIC DNA]</scope>
    <source>
        <strain evidence="8">ATCC BAA-798 / YNP1</strain>
    </source>
</reference>
<feature type="transmembrane region" description="Helical" evidence="5">
    <location>
        <begin position="21"/>
        <end position="38"/>
    </location>
</feature>
<evidence type="ECO:0000256" key="2">
    <source>
        <dbReference type="ARBA" id="ARBA00022692"/>
    </source>
</evidence>
<dbReference type="SUPFAM" id="SSF48317">
    <property type="entry name" value="Acid phosphatase/Vanadium-dependent haloperoxidase"/>
    <property type="match status" value="1"/>
</dbReference>
<dbReference type="OrthoDB" id="629685at2"/>
<dbReference type="InterPro" id="IPR036938">
    <property type="entry name" value="PAP2/HPO_sf"/>
</dbReference>
<feature type="domain" description="Inositolphosphotransferase Aur1/Ipt1" evidence="6">
    <location>
        <begin position="98"/>
        <end position="291"/>
    </location>
</feature>
<name>D1CCR9_THET1</name>
<comment type="subcellular location">
    <subcellularLocation>
        <location evidence="1">Membrane</location>
        <topology evidence="1">Multi-pass membrane protein</topology>
    </subcellularLocation>
</comment>
<feature type="transmembrane region" description="Helical" evidence="5">
    <location>
        <begin position="257"/>
        <end position="277"/>
    </location>
</feature>
<dbReference type="KEGG" id="ttr:Tter_1678"/>
<dbReference type="InterPro" id="IPR026841">
    <property type="entry name" value="Aur1/Ipt1"/>
</dbReference>
<accession>D1CCR9</accession>
<gene>
    <name evidence="7" type="ordered locus">Tter_1678</name>
</gene>
<proteinExistence type="predicted"/>
<evidence type="ECO:0000313" key="7">
    <source>
        <dbReference type="EMBL" id="ACZ42584.1"/>
    </source>
</evidence>
<dbReference type="PANTHER" id="PTHR31310">
    <property type="match status" value="1"/>
</dbReference>
<feature type="transmembrane region" description="Helical" evidence="5">
    <location>
        <begin position="70"/>
        <end position="87"/>
    </location>
</feature>
<dbReference type="RefSeq" id="WP_012875618.1">
    <property type="nucleotide sequence ID" value="NC_013525.1"/>
</dbReference>
<dbReference type="GO" id="GO:0016020">
    <property type="term" value="C:membrane"/>
    <property type="evidence" value="ECO:0007669"/>
    <property type="project" value="UniProtKB-SubCell"/>
</dbReference>
<evidence type="ECO:0000256" key="1">
    <source>
        <dbReference type="ARBA" id="ARBA00004141"/>
    </source>
</evidence>
<dbReference type="HOGENOM" id="CLU_052628_0_0_0"/>
<evidence type="ECO:0000256" key="3">
    <source>
        <dbReference type="ARBA" id="ARBA00022989"/>
    </source>
</evidence>
<feature type="transmembrane region" description="Helical" evidence="5">
    <location>
        <begin position="126"/>
        <end position="150"/>
    </location>
</feature>